<feature type="compositionally biased region" description="Low complexity" evidence="1">
    <location>
        <begin position="293"/>
        <end position="304"/>
    </location>
</feature>
<evidence type="ECO:0000313" key="4">
    <source>
        <dbReference type="Proteomes" id="UP000710815"/>
    </source>
</evidence>
<dbReference type="RefSeq" id="WP_241514215.1">
    <property type="nucleotide sequence ID" value="NZ_JAFEJT020000043.1"/>
</dbReference>
<protein>
    <submittedName>
        <fullName evidence="3">Extracellular solute-binding protein</fullName>
    </submittedName>
</protein>
<dbReference type="SUPFAM" id="SSF53850">
    <property type="entry name" value="Periplasmic binding protein-like II"/>
    <property type="match status" value="1"/>
</dbReference>
<dbReference type="InterPro" id="IPR006059">
    <property type="entry name" value="SBP"/>
</dbReference>
<feature type="chain" id="PRO_5046741052" evidence="2">
    <location>
        <begin position="32"/>
        <end position="434"/>
    </location>
</feature>
<name>A0ABS9VWU3_9BIFI</name>
<dbReference type="Gene3D" id="3.40.190.10">
    <property type="entry name" value="Periplasmic binding protein-like II"/>
    <property type="match status" value="1"/>
</dbReference>
<keyword evidence="2" id="KW-0732">Signal</keyword>
<feature type="region of interest" description="Disordered" evidence="1">
    <location>
        <begin position="290"/>
        <end position="310"/>
    </location>
</feature>
<proteinExistence type="predicted"/>
<dbReference type="PANTHER" id="PTHR43649:SF12">
    <property type="entry name" value="DIACETYLCHITOBIOSE BINDING PROTEIN DASA"/>
    <property type="match status" value="1"/>
</dbReference>
<dbReference type="EMBL" id="JAFEJT020000043">
    <property type="protein sequence ID" value="MCH9276538.1"/>
    <property type="molecule type" value="Genomic_DNA"/>
</dbReference>
<keyword evidence="4" id="KW-1185">Reference proteome</keyword>
<evidence type="ECO:0000313" key="3">
    <source>
        <dbReference type="EMBL" id="MCH9276538.1"/>
    </source>
</evidence>
<dbReference type="PROSITE" id="PS51257">
    <property type="entry name" value="PROKAR_LIPOPROTEIN"/>
    <property type="match status" value="1"/>
</dbReference>
<evidence type="ECO:0000256" key="2">
    <source>
        <dbReference type="SAM" id="SignalP"/>
    </source>
</evidence>
<accession>A0ABS9VWU3</accession>
<evidence type="ECO:0000256" key="1">
    <source>
        <dbReference type="SAM" id="MobiDB-lite"/>
    </source>
</evidence>
<reference evidence="3 4" key="2">
    <citation type="journal article" date="2021" name="Syst. Appl. Microbiol.">
        <title>Phylogenetic classification of ten novel species belonging to the genus Bifidobacterium comprising B. phasiani sp. nov., B. pongonis sp. nov., B. saguinibicoloris sp. nov., B. colobi sp. nov., B. simiiventris sp. nov., B. santillanense sp. nov., B. miconis sp. nov., B. amazonense sp. nov., B. pluvialisilvae sp. nov., and B. miconisargentati sp. nov.</title>
        <authorList>
            <person name="Lugli G.A."/>
            <person name="Calvete-Torre I."/>
            <person name="Alessandri G."/>
            <person name="Milani C."/>
            <person name="Turroni F."/>
            <person name="Laiolo P."/>
            <person name="Ossiprandi M.C."/>
            <person name="Margolles A."/>
            <person name="Ruiz L."/>
            <person name="Ventura M."/>
        </authorList>
    </citation>
    <scope>NUCLEOTIDE SEQUENCE [LARGE SCALE GENOMIC DNA]</scope>
    <source>
        <strain evidence="3 4">MA1</strain>
    </source>
</reference>
<gene>
    <name evidence="3" type="ORF">JS533_009710</name>
</gene>
<dbReference type="Pfam" id="PF01547">
    <property type="entry name" value="SBP_bac_1"/>
    <property type="match status" value="1"/>
</dbReference>
<organism evidence="3 4">
    <name type="scientific">Bifidobacterium amazonense</name>
    <dbReference type="NCBI Taxonomy" id="2809027"/>
    <lineage>
        <taxon>Bacteria</taxon>
        <taxon>Bacillati</taxon>
        <taxon>Actinomycetota</taxon>
        <taxon>Actinomycetes</taxon>
        <taxon>Bifidobacteriales</taxon>
        <taxon>Bifidobacteriaceae</taxon>
        <taxon>Bifidobacterium</taxon>
    </lineage>
</organism>
<dbReference type="Proteomes" id="UP000710815">
    <property type="component" value="Unassembled WGS sequence"/>
</dbReference>
<feature type="signal peptide" evidence="2">
    <location>
        <begin position="1"/>
        <end position="31"/>
    </location>
</feature>
<dbReference type="PANTHER" id="PTHR43649">
    <property type="entry name" value="ARABINOSE-BINDING PROTEIN-RELATED"/>
    <property type="match status" value="1"/>
</dbReference>
<dbReference type="InterPro" id="IPR050490">
    <property type="entry name" value="Bact_solute-bd_prot1"/>
</dbReference>
<comment type="caution">
    <text evidence="3">The sequence shown here is derived from an EMBL/GenBank/DDBJ whole genome shotgun (WGS) entry which is preliminary data.</text>
</comment>
<reference evidence="3 4" key="1">
    <citation type="journal article" date="2021" name="Environ. Microbiol.">
        <title>Genetic insights into the dark matter of the mammalian gut microbiota through targeted genome reconstruction.</title>
        <authorList>
            <person name="Lugli G.A."/>
            <person name="Alessandri G."/>
            <person name="Milani C."/>
            <person name="Viappiani A."/>
            <person name="Fontana F."/>
            <person name="Tarracchini C."/>
            <person name="Mancabelli L."/>
            <person name="Argentini C."/>
            <person name="Ruiz L."/>
            <person name="Margolles A."/>
            <person name="van Sinderen D."/>
            <person name="Turroni F."/>
            <person name="Ventura M."/>
        </authorList>
    </citation>
    <scope>NUCLEOTIDE SEQUENCE [LARGE SCALE GENOMIC DNA]</scope>
    <source>
        <strain evidence="3 4">MA1</strain>
    </source>
</reference>
<sequence>MNTNYGKIAKVSIALASATAMLLVSGCGSSAAGGNDDSSSSSPVKLTFSGWVPHIEDAVDLWNEENPDIQVEFKRIANDAMKNYSSQIEAGVASDILQVSGDALVDLVIEQQVQDISKYVNDKSSLFTESDWQSGVFGDGVYGVPQDSCPTALMYRKDIFEQYGVSVPKTWDEYLDAARKLHSANPDVYITAFTPNEASLFIQDFYQEGGTLYDVDGDTWKVMLDSGASQTVADRYQTLIDEGLVKIVDMWTPDFWSAVNDGTIASFNYQAWFPVLIEENAPDLSGKWAVTQSPSDSGNGPSSNVGGGLNTIPVTSKHPEEASEFITWLNSDEKALDILIEKGGLFPAAKAGLENETLNKTSDYWGGQAPGAEFVKAAKNAVKGSTGPQVDAGFTALKDGFAKVANKQDTMGNVVTKAADAMRKAASDKGLSVK</sequence>